<dbReference type="Proteomes" id="UP001056120">
    <property type="component" value="Linkage Group LG12"/>
</dbReference>
<keyword evidence="2" id="KW-1185">Reference proteome</keyword>
<accession>A0ACB9HLJ8</accession>
<organism evidence="1 2">
    <name type="scientific">Smallanthus sonchifolius</name>
    <dbReference type="NCBI Taxonomy" id="185202"/>
    <lineage>
        <taxon>Eukaryota</taxon>
        <taxon>Viridiplantae</taxon>
        <taxon>Streptophyta</taxon>
        <taxon>Embryophyta</taxon>
        <taxon>Tracheophyta</taxon>
        <taxon>Spermatophyta</taxon>
        <taxon>Magnoliopsida</taxon>
        <taxon>eudicotyledons</taxon>
        <taxon>Gunneridae</taxon>
        <taxon>Pentapetalae</taxon>
        <taxon>asterids</taxon>
        <taxon>campanulids</taxon>
        <taxon>Asterales</taxon>
        <taxon>Asteraceae</taxon>
        <taxon>Asteroideae</taxon>
        <taxon>Heliantheae alliance</taxon>
        <taxon>Millerieae</taxon>
        <taxon>Smallanthus</taxon>
    </lineage>
</organism>
<comment type="caution">
    <text evidence="1">The sequence shown here is derived from an EMBL/GenBank/DDBJ whole genome shotgun (WGS) entry which is preliminary data.</text>
</comment>
<reference evidence="2" key="1">
    <citation type="journal article" date="2022" name="Mol. Ecol. Resour.">
        <title>The genomes of chicory, endive, great burdock and yacon provide insights into Asteraceae palaeo-polyploidization history and plant inulin production.</title>
        <authorList>
            <person name="Fan W."/>
            <person name="Wang S."/>
            <person name="Wang H."/>
            <person name="Wang A."/>
            <person name="Jiang F."/>
            <person name="Liu H."/>
            <person name="Zhao H."/>
            <person name="Xu D."/>
            <person name="Zhang Y."/>
        </authorList>
    </citation>
    <scope>NUCLEOTIDE SEQUENCE [LARGE SCALE GENOMIC DNA]</scope>
    <source>
        <strain evidence="2">cv. Yunnan</strain>
    </source>
</reference>
<proteinExistence type="predicted"/>
<dbReference type="EMBL" id="CM042029">
    <property type="protein sequence ID" value="KAI3796203.1"/>
    <property type="molecule type" value="Genomic_DNA"/>
</dbReference>
<sequence length="364" mass="41251">MEYYAFSSNNELNRENLYSNHEQDVPLFGQFPSPLFDDIQHNHRQQMTSEPPPSPVKTKRVRKKRSAGKTDRHSKIHTAQGLRDRRMRLSLHIAHKFFGLQDMLGFDKASKTIEWLFCKSKKAIDEVTESVKSQHTTQSVGENNESCKSPISDCEVDSGIEFDATSNKGKQLIKDGENPKKPSESDLVARELRDKARARARARMRTREKLMFNNPDKSKEVFGENPNGDFDQLHLGFSANPNSHYIQDSSTSPLEYPGVHHFFHHTQLNNVSQTTEDYLGTSSSSFYSGYGYNKNCENPPAGWLNSSNSFLGFLGGWDSESFTENYGLYPTLAPLTGDIHGQNYGSVLIPPSNFVHFQTQNQSE</sequence>
<gene>
    <name evidence="1" type="ORF">L1987_38869</name>
</gene>
<protein>
    <submittedName>
        <fullName evidence="1">Uncharacterized protein</fullName>
    </submittedName>
</protein>
<evidence type="ECO:0000313" key="2">
    <source>
        <dbReference type="Proteomes" id="UP001056120"/>
    </source>
</evidence>
<evidence type="ECO:0000313" key="1">
    <source>
        <dbReference type="EMBL" id="KAI3796203.1"/>
    </source>
</evidence>
<reference evidence="1 2" key="2">
    <citation type="journal article" date="2022" name="Mol. Ecol. Resour.">
        <title>The genomes of chicory, endive, great burdock and yacon provide insights into Asteraceae paleo-polyploidization history and plant inulin production.</title>
        <authorList>
            <person name="Fan W."/>
            <person name="Wang S."/>
            <person name="Wang H."/>
            <person name="Wang A."/>
            <person name="Jiang F."/>
            <person name="Liu H."/>
            <person name="Zhao H."/>
            <person name="Xu D."/>
            <person name="Zhang Y."/>
        </authorList>
    </citation>
    <scope>NUCLEOTIDE SEQUENCE [LARGE SCALE GENOMIC DNA]</scope>
    <source>
        <strain evidence="2">cv. Yunnan</strain>
        <tissue evidence="1">Leaves</tissue>
    </source>
</reference>
<name>A0ACB9HLJ8_9ASTR</name>